<dbReference type="Proteomes" id="UP001143856">
    <property type="component" value="Unassembled WGS sequence"/>
</dbReference>
<gene>
    <name evidence="1" type="ORF">NUW58_g9522</name>
</gene>
<evidence type="ECO:0000313" key="2">
    <source>
        <dbReference type="Proteomes" id="UP001143856"/>
    </source>
</evidence>
<name>A0ACC1MX17_9PEZI</name>
<sequence length="90" mass="9224">MQLTFALVSSAVLLMASQAVGASVGAPVSTPTIVDRAANTATDPYHACNCPKNCSHKAGSSCKYYTNEHGNVYKGSCAYGSDGALYCTGP</sequence>
<reference evidence="1" key="1">
    <citation type="submission" date="2022-10" db="EMBL/GenBank/DDBJ databases">
        <title>Genome Sequence of Xylaria curta.</title>
        <authorList>
            <person name="Buettner E."/>
        </authorList>
    </citation>
    <scope>NUCLEOTIDE SEQUENCE</scope>
    <source>
        <strain evidence="1">Babe10</strain>
    </source>
</reference>
<comment type="caution">
    <text evidence="1">The sequence shown here is derived from an EMBL/GenBank/DDBJ whole genome shotgun (WGS) entry which is preliminary data.</text>
</comment>
<protein>
    <submittedName>
        <fullName evidence="1">Uncharacterized protein</fullName>
    </submittedName>
</protein>
<keyword evidence="2" id="KW-1185">Reference proteome</keyword>
<organism evidence="1 2">
    <name type="scientific">Xylaria curta</name>
    <dbReference type="NCBI Taxonomy" id="42375"/>
    <lineage>
        <taxon>Eukaryota</taxon>
        <taxon>Fungi</taxon>
        <taxon>Dikarya</taxon>
        <taxon>Ascomycota</taxon>
        <taxon>Pezizomycotina</taxon>
        <taxon>Sordariomycetes</taxon>
        <taxon>Xylariomycetidae</taxon>
        <taxon>Xylariales</taxon>
        <taxon>Xylariaceae</taxon>
        <taxon>Xylaria</taxon>
    </lineage>
</organism>
<evidence type="ECO:0000313" key="1">
    <source>
        <dbReference type="EMBL" id="KAJ2971063.1"/>
    </source>
</evidence>
<proteinExistence type="predicted"/>
<dbReference type="EMBL" id="JAPDGR010003486">
    <property type="protein sequence ID" value="KAJ2971063.1"/>
    <property type="molecule type" value="Genomic_DNA"/>
</dbReference>
<accession>A0ACC1MX17</accession>